<keyword evidence="2" id="KW-1185">Reference proteome</keyword>
<dbReference type="CDD" id="cd00267">
    <property type="entry name" value="ABC_ATPase"/>
    <property type="match status" value="1"/>
</dbReference>
<comment type="caution">
    <text evidence="1">The sequence shown here is derived from an EMBL/GenBank/DDBJ whole genome shotgun (WGS) entry which is preliminary data.</text>
</comment>
<dbReference type="Gene3D" id="3.40.50.300">
    <property type="entry name" value="P-loop containing nucleotide triphosphate hydrolases"/>
    <property type="match status" value="1"/>
</dbReference>
<name>A0A4Q2UKC9_9BACT</name>
<evidence type="ECO:0000313" key="2">
    <source>
        <dbReference type="Proteomes" id="UP000290407"/>
    </source>
</evidence>
<reference evidence="1 2" key="1">
    <citation type="submission" date="2019-01" db="EMBL/GenBank/DDBJ databases">
        <title>Spirosoma flava sp. nov., a propanil-degrading bacterium isolated from herbicide-contaminated soil.</title>
        <authorList>
            <person name="Zhang L."/>
            <person name="Jiang J.-D."/>
        </authorList>
    </citation>
    <scope>NUCLEOTIDE SEQUENCE [LARGE SCALE GENOMIC DNA]</scope>
    <source>
        <strain evidence="1 2">TY50</strain>
    </source>
</reference>
<dbReference type="RefSeq" id="WP_129602759.1">
    <property type="nucleotide sequence ID" value="NZ_SBLB01000004.1"/>
</dbReference>
<gene>
    <name evidence="1" type="ORF">EQG79_16985</name>
</gene>
<dbReference type="InterPro" id="IPR027417">
    <property type="entry name" value="P-loop_NTPase"/>
</dbReference>
<accession>A0A4Q2UKC9</accession>
<organism evidence="1 2">
    <name type="scientific">Spirosoma sordidisoli</name>
    <dbReference type="NCBI Taxonomy" id="2502893"/>
    <lineage>
        <taxon>Bacteria</taxon>
        <taxon>Pseudomonadati</taxon>
        <taxon>Bacteroidota</taxon>
        <taxon>Cytophagia</taxon>
        <taxon>Cytophagales</taxon>
        <taxon>Cytophagaceae</taxon>
        <taxon>Spirosoma</taxon>
    </lineage>
</organism>
<protein>
    <submittedName>
        <fullName evidence="1">Uncharacterized protein</fullName>
    </submittedName>
</protein>
<sequence length="363" mass="42021">MKLVSFSCKAYGHSIQEINLQQVNLLVGRNGSGKSYALRSIERLADVISEKSWHPVVREWKAEFEDEAGKQLAYSFGWTEKGVSIQYEQLVWDGIILIERNQDGCFVYSSVTDKREEVTPPKTKLVINVRRDTKLHPEFEKLIHWAESCYSFRFGTIVPEVEDIDRKLSKFNFSPLDQTKTDYTPGDLFNDLEHKQQWKILDLMQDFGYRFEVLKSRGTTDPKSVEYREKGWARPYDITLTSQGTFRVFILLAYFLRLVNTAKPQLILIDDLGEGLDYSRSVKLGKFLFDECQKAGVQLIATSNDGFLMDAIPIEYWNVLRRTGTEITALNAENHLELFQNFAYTGLSNFDFFSSDYIDTHLK</sequence>
<dbReference type="Proteomes" id="UP000290407">
    <property type="component" value="Unassembled WGS sequence"/>
</dbReference>
<dbReference type="EMBL" id="SBLB01000004">
    <property type="protein sequence ID" value="RYC69092.1"/>
    <property type="molecule type" value="Genomic_DNA"/>
</dbReference>
<evidence type="ECO:0000313" key="1">
    <source>
        <dbReference type="EMBL" id="RYC69092.1"/>
    </source>
</evidence>
<dbReference type="SUPFAM" id="SSF52540">
    <property type="entry name" value="P-loop containing nucleoside triphosphate hydrolases"/>
    <property type="match status" value="1"/>
</dbReference>
<proteinExistence type="predicted"/>
<dbReference type="AlphaFoldDB" id="A0A4Q2UKC9"/>